<organism evidence="1 2">
    <name type="scientific">Rhodonia placenta</name>
    <dbReference type="NCBI Taxonomy" id="104341"/>
    <lineage>
        <taxon>Eukaryota</taxon>
        <taxon>Fungi</taxon>
        <taxon>Dikarya</taxon>
        <taxon>Basidiomycota</taxon>
        <taxon>Agaricomycotina</taxon>
        <taxon>Agaricomycetes</taxon>
        <taxon>Polyporales</taxon>
        <taxon>Adustoporiaceae</taxon>
        <taxon>Rhodonia</taxon>
    </lineage>
</organism>
<evidence type="ECO:0008006" key="3">
    <source>
        <dbReference type="Google" id="ProtNLM"/>
    </source>
</evidence>
<dbReference type="InterPro" id="IPR032675">
    <property type="entry name" value="LRR_dom_sf"/>
</dbReference>
<proteinExistence type="predicted"/>
<dbReference type="Gene3D" id="3.80.10.10">
    <property type="entry name" value="Ribonuclease Inhibitor"/>
    <property type="match status" value="1"/>
</dbReference>
<comment type="caution">
    <text evidence="1">The sequence shown here is derived from an EMBL/GenBank/DDBJ whole genome shotgun (WGS) entry which is preliminary data.</text>
</comment>
<sequence length="424" mass="47757">MVRICIIAPESLTRPFRIQRLVRRLHRPSKPSSCVLTVRRVSIDFLPDEILEAIFLFGCDESRCNVCNQEPTEDVPRLRRYLERSRTRPIDLSIALPVAARAISLDSLSDVMDILLLHLLRWRELHVESPFEDVIRLILTKLAQPALFAVALEVLDVRRPIAKMLVPGSQPLPALRSFAVASAAWTLSDLGPLALSSPLLTHLSIRSSYAFVAHAPLHFPALKTLQVGDCYQNDTILRQLHAPNLEELHIEEMEIIRDETAGRYVDALRDGNSMNGRFPKLRSLKLHISEDSSPLILGRRLGPFLTLFPSIKHLILDGCHVSHFLKGLADLHSEVFAAETLLPNLEHIALGSEYGTYVMDNAHSAEYIQDVITLVKARHAAGVPLKRFSCLIARRAATAGKRRTFLRDKHTITLFHELAVIRDR</sequence>
<dbReference type="EMBL" id="JADOXO010000045">
    <property type="protein sequence ID" value="KAF9817275.1"/>
    <property type="molecule type" value="Genomic_DNA"/>
</dbReference>
<reference evidence="1" key="2">
    <citation type="journal article" name="Front. Microbiol.">
        <title>Degradative Capacity of Two Strains of Rhodonia placenta: From Phenotype to Genotype.</title>
        <authorList>
            <person name="Kolle M."/>
            <person name="Horta M.A.C."/>
            <person name="Nowrousian M."/>
            <person name="Ohm R.A."/>
            <person name="Benz J.P."/>
            <person name="Pilgard A."/>
        </authorList>
    </citation>
    <scope>NUCLEOTIDE SEQUENCE</scope>
    <source>
        <strain evidence="1">FPRL280</strain>
    </source>
</reference>
<accession>A0A8H7P5M1</accession>
<protein>
    <recommendedName>
        <fullName evidence="3">F-box domain-containing protein</fullName>
    </recommendedName>
</protein>
<gene>
    <name evidence="1" type="ORF">IEO21_03535</name>
</gene>
<name>A0A8H7P5M1_9APHY</name>
<evidence type="ECO:0000313" key="2">
    <source>
        <dbReference type="Proteomes" id="UP000639403"/>
    </source>
</evidence>
<reference evidence="1" key="1">
    <citation type="submission" date="2020-11" db="EMBL/GenBank/DDBJ databases">
        <authorList>
            <person name="Koelle M."/>
            <person name="Horta M.A.C."/>
            <person name="Nowrousian M."/>
            <person name="Ohm R.A."/>
            <person name="Benz P."/>
            <person name="Pilgard A."/>
        </authorList>
    </citation>
    <scope>NUCLEOTIDE SEQUENCE</scope>
    <source>
        <strain evidence="1">FPRL280</strain>
    </source>
</reference>
<evidence type="ECO:0000313" key="1">
    <source>
        <dbReference type="EMBL" id="KAF9817275.1"/>
    </source>
</evidence>
<dbReference type="AlphaFoldDB" id="A0A8H7P5M1"/>
<dbReference type="Proteomes" id="UP000639403">
    <property type="component" value="Unassembled WGS sequence"/>
</dbReference>
<dbReference type="SUPFAM" id="SSF52047">
    <property type="entry name" value="RNI-like"/>
    <property type="match status" value="1"/>
</dbReference>